<dbReference type="OrthoDB" id="606645at2759"/>
<dbReference type="InterPro" id="IPR039291">
    <property type="entry name" value="At5g17165-like"/>
</dbReference>
<evidence type="ECO:0000313" key="1">
    <source>
        <dbReference type="EMBL" id="URD72850.1"/>
    </source>
</evidence>
<dbReference type="PANTHER" id="PTHR35122">
    <property type="entry name" value="OSJNBA0093F12.14 PROTEIN"/>
    <property type="match status" value="1"/>
</dbReference>
<sequence>MAANLKARVLTVGHGRRLVNHILAVSLTSVSSRFGRSVKRGVHASWYDKIEEVRPSVVPDHAIDTKSDKYWGPHPTTGVFGPAADTGASAAVSGAAANAASGPAALDRTVWYRPLVKGVDDMP</sequence>
<protein>
    <submittedName>
        <fullName evidence="1">Seed specific protein Bn15D1B</fullName>
    </submittedName>
</protein>
<dbReference type="EMBL" id="CP097502">
    <property type="protein sequence ID" value="URD72850.1"/>
    <property type="molecule type" value="Genomic_DNA"/>
</dbReference>
<evidence type="ECO:0000313" key="2">
    <source>
        <dbReference type="Proteomes" id="UP001055439"/>
    </source>
</evidence>
<name>A0A9E7E972_9LILI</name>
<dbReference type="Pfam" id="PF22272">
    <property type="entry name" value="LEA_3b"/>
    <property type="match status" value="1"/>
</dbReference>
<dbReference type="AlphaFoldDB" id="A0A9E7E972"/>
<keyword evidence="2" id="KW-1185">Reference proteome</keyword>
<dbReference type="Proteomes" id="UP001055439">
    <property type="component" value="Chromosome 1"/>
</dbReference>
<dbReference type="PANTHER" id="PTHR35122:SF2">
    <property type="entry name" value="OS04G0598000 PROTEIN"/>
    <property type="match status" value="1"/>
</dbReference>
<reference evidence="1" key="1">
    <citation type="submission" date="2022-05" db="EMBL/GenBank/DDBJ databases">
        <title>The Musa troglodytarum L. genome provides insights into the mechanism of non-climacteric behaviour and enrichment of carotenoids.</title>
        <authorList>
            <person name="Wang J."/>
        </authorList>
    </citation>
    <scope>NUCLEOTIDE SEQUENCE</scope>
    <source>
        <tissue evidence="1">Leaf</tissue>
    </source>
</reference>
<organism evidence="1 2">
    <name type="scientific">Musa troglodytarum</name>
    <name type="common">fe'i banana</name>
    <dbReference type="NCBI Taxonomy" id="320322"/>
    <lineage>
        <taxon>Eukaryota</taxon>
        <taxon>Viridiplantae</taxon>
        <taxon>Streptophyta</taxon>
        <taxon>Embryophyta</taxon>
        <taxon>Tracheophyta</taxon>
        <taxon>Spermatophyta</taxon>
        <taxon>Magnoliopsida</taxon>
        <taxon>Liliopsida</taxon>
        <taxon>Zingiberales</taxon>
        <taxon>Musaceae</taxon>
        <taxon>Musa</taxon>
    </lineage>
</organism>
<proteinExistence type="predicted"/>
<gene>
    <name evidence="1" type="ORF">MUK42_25250</name>
</gene>
<accession>A0A9E7E972</accession>